<dbReference type="Proteomes" id="UP000799536">
    <property type="component" value="Unassembled WGS sequence"/>
</dbReference>
<name>A0A9P4MRX6_9PLEO</name>
<dbReference type="EMBL" id="ML993901">
    <property type="protein sequence ID" value="KAF2203499.1"/>
    <property type="molecule type" value="Genomic_DNA"/>
</dbReference>
<sequence length="344" mass="37768">MLIIECEGSPYEIGKQHGKSAKAEVNRSISFYAGLFSIKSNQSWSQVRGTASTFEKHIHSTWPAYHEEMQGIADGAGVDLLDIVALNVRTEIAFGQFSDGCTSLAWHTGERAFLGQNWDWMEDQKQNLIVTKIIQDSKPTICQITEAGIIGKIGFNSCGVGTLLNAIQVKGVDASHLPVHLGLRMVLDSSSTIEAVEKLEKHGMASSAHILIADPDTAIGLEFSASTFARCMPDALGRVVHTNHLLHPHPFVVDTVWLKDSLFRADRMTELSGNLSEANPGLTWENVSQLFEDEKNYPTSICRAEEDNCGTGTLFNILMDLKTKSAIIRKGRPTQTEELISLAL</sequence>
<organism evidence="2 3">
    <name type="scientific">Delitschia confertaspora ATCC 74209</name>
    <dbReference type="NCBI Taxonomy" id="1513339"/>
    <lineage>
        <taxon>Eukaryota</taxon>
        <taxon>Fungi</taxon>
        <taxon>Dikarya</taxon>
        <taxon>Ascomycota</taxon>
        <taxon>Pezizomycotina</taxon>
        <taxon>Dothideomycetes</taxon>
        <taxon>Pleosporomycetidae</taxon>
        <taxon>Pleosporales</taxon>
        <taxon>Delitschiaceae</taxon>
        <taxon>Delitschia</taxon>
    </lineage>
</organism>
<evidence type="ECO:0000313" key="3">
    <source>
        <dbReference type="Proteomes" id="UP000799536"/>
    </source>
</evidence>
<dbReference type="InterPro" id="IPR047794">
    <property type="entry name" value="C45_proenzyme-like"/>
</dbReference>
<dbReference type="NCBIfam" id="NF040521">
    <property type="entry name" value="C45_proenzyme"/>
    <property type="match status" value="1"/>
</dbReference>
<comment type="caution">
    <text evidence="2">The sequence shown here is derived from an EMBL/GenBank/DDBJ whole genome shotgun (WGS) entry which is preliminary data.</text>
</comment>
<dbReference type="InterPro" id="IPR047801">
    <property type="entry name" value="Peptidase_C45"/>
</dbReference>
<dbReference type="Pfam" id="PF03417">
    <property type="entry name" value="AAT"/>
    <property type="match status" value="1"/>
</dbReference>
<protein>
    <submittedName>
        <fullName evidence="2">Acyl-CoA:6-aminopenicillanic-acid-acyltransferase</fullName>
    </submittedName>
</protein>
<dbReference type="InterPro" id="IPR005079">
    <property type="entry name" value="Peptidase_C45_hydrolase"/>
</dbReference>
<dbReference type="Gene3D" id="3.60.60.10">
    <property type="entry name" value="Penicillin V Acylase, Chain A"/>
    <property type="match status" value="1"/>
</dbReference>
<reference evidence="2" key="1">
    <citation type="journal article" date="2020" name="Stud. Mycol.">
        <title>101 Dothideomycetes genomes: a test case for predicting lifestyles and emergence of pathogens.</title>
        <authorList>
            <person name="Haridas S."/>
            <person name="Albert R."/>
            <person name="Binder M."/>
            <person name="Bloem J."/>
            <person name="Labutti K."/>
            <person name="Salamov A."/>
            <person name="Andreopoulos B."/>
            <person name="Baker S."/>
            <person name="Barry K."/>
            <person name="Bills G."/>
            <person name="Bluhm B."/>
            <person name="Cannon C."/>
            <person name="Castanera R."/>
            <person name="Culley D."/>
            <person name="Daum C."/>
            <person name="Ezra D."/>
            <person name="Gonzalez J."/>
            <person name="Henrissat B."/>
            <person name="Kuo A."/>
            <person name="Liang C."/>
            <person name="Lipzen A."/>
            <person name="Lutzoni F."/>
            <person name="Magnuson J."/>
            <person name="Mondo S."/>
            <person name="Nolan M."/>
            <person name="Ohm R."/>
            <person name="Pangilinan J."/>
            <person name="Park H.-J."/>
            <person name="Ramirez L."/>
            <person name="Alfaro M."/>
            <person name="Sun H."/>
            <person name="Tritt A."/>
            <person name="Yoshinaga Y."/>
            <person name="Zwiers L.-H."/>
            <person name="Turgeon B."/>
            <person name="Goodwin S."/>
            <person name="Spatafora J."/>
            <person name="Crous P."/>
            <person name="Grigoriev I."/>
        </authorList>
    </citation>
    <scope>NUCLEOTIDE SEQUENCE</scope>
    <source>
        <strain evidence="2">ATCC 74209</strain>
    </source>
</reference>
<evidence type="ECO:0000259" key="1">
    <source>
        <dbReference type="Pfam" id="PF03417"/>
    </source>
</evidence>
<dbReference type="AlphaFoldDB" id="A0A9P4MRX6"/>
<gene>
    <name evidence="2" type="ORF">GQ43DRAFT_389860</name>
</gene>
<keyword evidence="3" id="KW-1185">Reference proteome</keyword>
<dbReference type="Gene3D" id="1.10.10.2120">
    <property type="match status" value="1"/>
</dbReference>
<evidence type="ECO:0000313" key="2">
    <source>
        <dbReference type="EMBL" id="KAF2203499.1"/>
    </source>
</evidence>
<feature type="domain" description="Peptidase C45 hydrolase" evidence="1">
    <location>
        <begin position="106"/>
        <end position="333"/>
    </location>
</feature>
<accession>A0A9P4MRX6</accession>
<proteinExistence type="predicted"/>
<dbReference type="PANTHER" id="PTHR34180">
    <property type="entry name" value="PEPTIDASE C45"/>
    <property type="match status" value="1"/>
</dbReference>
<dbReference type="PANTHER" id="PTHR34180:SF1">
    <property type="entry name" value="BETA-ALANYL-DOPAMINE_CARCININE HYDROLASE"/>
    <property type="match status" value="1"/>
</dbReference>
<dbReference type="OrthoDB" id="189997at2759"/>